<dbReference type="InterPro" id="IPR012341">
    <property type="entry name" value="6hp_glycosidase-like_sf"/>
</dbReference>
<dbReference type="RefSeq" id="XP_013258065.1">
    <property type="nucleotide sequence ID" value="XM_013402611.1"/>
</dbReference>
<dbReference type="HOGENOM" id="CLU_2049705_0_0_1"/>
<proteinExistence type="predicted"/>
<dbReference type="GeneID" id="25283138"/>
<dbReference type="GO" id="GO:0005975">
    <property type="term" value="P:carbohydrate metabolic process"/>
    <property type="evidence" value="ECO:0007669"/>
    <property type="project" value="InterPro"/>
</dbReference>
<organism evidence="1 2">
    <name type="scientific">Exophiala aquamarina CBS 119918</name>
    <dbReference type="NCBI Taxonomy" id="1182545"/>
    <lineage>
        <taxon>Eukaryota</taxon>
        <taxon>Fungi</taxon>
        <taxon>Dikarya</taxon>
        <taxon>Ascomycota</taxon>
        <taxon>Pezizomycotina</taxon>
        <taxon>Eurotiomycetes</taxon>
        <taxon>Chaetothyriomycetidae</taxon>
        <taxon>Chaetothyriales</taxon>
        <taxon>Herpotrichiellaceae</taxon>
        <taxon>Exophiala</taxon>
    </lineage>
</organism>
<evidence type="ECO:0008006" key="3">
    <source>
        <dbReference type="Google" id="ProtNLM"/>
    </source>
</evidence>
<dbReference type="EMBL" id="AMGV01000007">
    <property type="protein sequence ID" value="KEF55475.1"/>
    <property type="molecule type" value="Genomic_DNA"/>
</dbReference>
<dbReference type="InterPro" id="IPR008928">
    <property type="entry name" value="6-hairpin_glycosidase_sf"/>
</dbReference>
<name>A0A072PIW4_9EURO</name>
<protein>
    <recommendedName>
        <fullName evidence="3">Alpha-L-rhamnosidase six-hairpin glycosidase domain-containing protein</fullName>
    </recommendedName>
</protein>
<dbReference type="Proteomes" id="UP000027920">
    <property type="component" value="Unassembled WGS sequence"/>
</dbReference>
<dbReference type="AlphaFoldDB" id="A0A072PIW4"/>
<accession>A0A072PIW4</accession>
<dbReference type="GO" id="GO:0003824">
    <property type="term" value="F:catalytic activity"/>
    <property type="evidence" value="ECO:0007669"/>
    <property type="project" value="UniProtKB-ARBA"/>
</dbReference>
<dbReference type="OrthoDB" id="6503935at2759"/>
<dbReference type="VEuPathDB" id="FungiDB:A1O9_08225"/>
<evidence type="ECO:0000313" key="1">
    <source>
        <dbReference type="EMBL" id="KEF55475.1"/>
    </source>
</evidence>
<sequence length="120" mass="13665">MIYFGDGKLVKQYIGTVDGILDHFDSLLNEISLVSQFDEEMWPFVDWVAEWHGSTGLQSMGIPRTHWNGAATYNSLIYAFVLQQAADLCDFVHRADTATEYRRRSRSLNEAVNAHCFDGD</sequence>
<gene>
    <name evidence="1" type="ORF">A1O9_08225</name>
</gene>
<evidence type="ECO:0000313" key="2">
    <source>
        <dbReference type="Proteomes" id="UP000027920"/>
    </source>
</evidence>
<dbReference type="Gene3D" id="1.50.10.10">
    <property type="match status" value="1"/>
</dbReference>
<dbReference type="SUPFAM" id="SSF48208">
    <property type="entry name" value="Six-hairpin glycosidases"/>
    <property type="match status" value="1"/>
</dbReference>
<dbReference type="STRING" id="1182545.A0A072PIW4"/>
<dbReference type="PANTHER" id="PTHR34987">
    <property type="entry name" value="C, PUTATIVE (AFU_ORTHOLOGUE AFUA_3G02880)-RELATED"/>
    <property type="match status" value="1"/>
</dbReference>
<keyword evidence="2" id="KW-1185">Reference proteome</keyword>
<comment type="caution">
    <text evidence="1">The sequence shown here is derived from an EMBL/GenBank/DDBJ whole genome shotgun (WGS) entry which is preliminary data.</text>
</comment>
<dbReference type="PANTHER" id="PTHR34987:SF2">
    <property type="entry name" value="B, PUTATIVE (AFU_ORTHOLOGUE AFUA_7G05040)-RELATED"/>
    <property type="match status" value="1"/>
</dbReference>
<reference evidence="1 2" key="1">
    <citation type="submission" date="2013-03" db="EMBL/GenBank/DDBJ databases">
        <title>The Genome Sequence of Exophiala aquamarina CBS 119918.</title>
        <authorList>
            <consortium name="The Broad Institute Genomics Platform"/>
            <person name="Cuomo C."/>
            <person name="de Hoog S."/>
            <person name="Gorbushina A."/>
            <person name="Walker B."/>
            <person name="Young S.K."/>
            <person name="Zeng Q."/>
            <person name="Gargeya S."/>
            <person name="Fitzgerald M."/>
            <person name="Haas B."/>
            <person name="Abouelleil A."/>
            <person name="Allen A.W."/>
            <person name="Alvarado L."/>
            <person name="Arachchi H.M."/>
            <person name="Berlin A.M."/>
            <person name="Chapman S.B."/>
            <person name="Gainer-Dewar J."/>
            <person name="Goldberg J."/>
            <person name="Griggs A."/>
            <person name="Gujja S."/>
            <person name="Hansen M."/>
            <person name="Howarth C."/>
            <person name="Imamovic A."/>
            <person name="Ireland A."/>
            <person name="Larimer J."/>
            <person name="McCowan C."/>
            <person name="Murphy C."/>
            <person name="Pearson M."/>
            <person name="Poon T.W."/>
            <person name="Priest M."/>
            <person name="Roberts A."/>
            <person name="Saif S."/>
            <person name="Shea T."/>
            <person name="Sisk P."/>
            <person name="Sykes S."/>
            <person name="Wortman J."/>
            <person name="Nusbaum C."/>
            <person name="Birren B."/>
        </authorList>
    </citation>
    <scope>NUCLEOTIDE SEQUENCE [LARGE SCALE GENOMIC DNA]</scope>
    <source>
        <strain evidence="1 2">CBS 119918</strain>
    </source>
</reference>